<sequence length="160" mass="17323">MTRRLLPGALALTTALLLALSGTVDPVHALLLPAGLLALWHAWTSLDDGDHAEWPQPPTEERHGARRDVSDLGWAAFTRDGRVSPRVTRRVQALAARRLAAHGVDLTDPDQRPDAARLLGPDTLAGLTSDTPPTARTLHQWLDALDRLTTDAPPPGRPTR</sequence>
<reference evidence="1" key="1">
    <citation type="journal article" date="2024" name="Antonie Van Leeuwenhoek">
        <title>Isoptericola haloaureus sp. nov., a dimorphic actinobacterium isolated from mangrove sediments of southeast India, implicating biosaline agricultural significance through nitrogen fixation and salt tolerance genes.</title>
        <authorList>
            <person name="Prathaban M."/>
            <person name="Prathiviraj R."/>
            <person name="Ravichandran M."/>
            <person name="Natarajan S.D."/>
            <person name="Sobanaa M."/>
            <person name="Hari Krishna Kumar S."/>
            <person name="Chandrasekar V."/>
            <person name="Selvin J."/>
        </authorList>
    </citation>
    <scope>NUCLEOTIDE SEQUENCE</scope>
    <source>
        <strain evidence="1">MP1014</strain>
    </source>
</reference>
<evidence type="ECO:0000313" key="2">
    <source>
        <dbReference type="Proteomes" id="UP001310387"/>
    </source>
</evidence>
<proteinExistence type="predicted"/>
<organism evidence="1 2">
    <name type="scientific">Isoptericola haloaureus</name>
    <dbReference type="NCBI Taxonomy" id="1542902"/>
    <lineage>
        <taxon>Bacteria</taxon>
        <taxon>Bacillati</taxon>
        <taxon>Actinomycetota</taxon>
        <taxon>Actinomycetes</taxon>
        <taxon>Micrococcales</taxon>
        <taxon>Promicromonosporaceae</taxon>
        <taxon>Isoptericola</taxon>
    </lineage>
</organism>
<keyword evidence="2" id="KW-1185">Reference proteome</keyword>
<gene>
    <name evidence="1" type="ORF">V5O49_00755</name>
</gene>
<dbReference type="RefSeq" id="WP_332900551.1">
    <property type="nucleotide sequence ID" value="NZ_JBAGLP010000097.1"/>
</dbReference>
<reference evidence="1" key="2">
    <citation type="submission" date="2024-02" db="EMBL/GenBank/DDBJ databases">
        <authorList>
            <person name="Prathaban M."/>
            <person name="Mythili R."/>
            <person name="Sharmila Devi N."/>
            <person name="Sobanaa M."/>
            <person name="Prathiviraj R."/>
            <person name="Selvin J."/>
        </authorList>
    </citation>
    <scope>NUCLEOTIDE SEQUENCE</scope>
    <source>
        <strain evidence="1">MP1014</strain>
    </source>
</reference>
<dbReference type="Proteomes" id="UP001310387">
    <property type="component" value="Unassembled WGS sequence"/>
</dbReference>
<protein>
    <submittedName>
        <fullName evidence="1">Uncharacterized protein</fullName>
    </submittedName>
</protein>
<evidence type="ECO:0000313" key="1">
    <source>
        <dbReference type="EMBL" id="MEG3613646.1"/>
    </source>
</evidence>
<accession>A0ABU7Z2I1</accession>
<dbReference type="EMBL" id="JBAGLP010000097">
    <property type="protein sequence ID" value="MEG3613646.1"/>
    <property type="molecule type" value="Genomic_DNA"/>
</dbReference>
<comment type="caution">
    <text evidence="1">The sequence shown here is derived from an EMBL/GenBank/DDBJ whole genome shotgun (WGS) entry which is preliminary data.</text>
</comment>
<name>A0ABU7Z2I1_9MICO</name>